<dbReference type="Gene3D" id="3.40.50.1000">
    <property type="entry name" value="HAD superfamily/HAD-like"/>
    <property type="match status" value="1"/>
</dbReference>
<keyword evidence="7" id="KW-0109">Calcium transport</keyword>
<feature type="transmembrane region" description="Helical" evidence="17">
    <location>
        <begin position="812"/>
        <end position="828"/>
    </location>
</feature>
<dbReference type="GO" id="GO:0005524">
    <property type="term" value="F:ATP binding"/>
    <property type="evidence" value="ECO:0007669"/>
    <property type="project" value="UniProtKB-KW"/>
</dbReference>
<dbReference type="EC" id="7.2.2.10" evidence="3"/>
<protein>
    <recommendedName>
        <fullName evidence="3">P-type Ca(2+) transporter</fullName>
        <ecNumber evidence="3">7.2.2.10</ecNumber>
    </recommendedName>
</protein>
<evidence type="ECO:0000256" key="12">
    <source>
        <dbReference type="ARBA" id="ARBA00022967"/>
    </source>
</evidence>
<feature type="transmembrane region" description="Helical" evidence="17">
    <location>
        <begin position="734"/>
        <end position="752"/>
    </location>
</feature>
<dbReference type="FunFam" id="3.40.1110.10:FF:000053">
    <property type="entry name" value="Cation-transporting ATPase, E1-E2 family"/>
    <property type="match status" value="1"/>
</dbReference>
<comment type="similarity">
    <text evidence="2">Belongs to the cation transport ATPase (P-type) (TC 3.A.3) family. Type IIA subfamily.</text>
</comment>
<evidence type="ECO:0000256" key="8">
    <source>
        <dbReference type="ARBA" id="ARBA00022692"/>
    </source>
</evidence>
<dbReference type="PANTHER" id="PTHR43294">
    <property type="entry name" value="SODIUM/POTASSIUM-TRANSPORTING ATPASE SUBUNIT ALPHA"/>
    <property type="match status" value="1"/>
</dbReference>
<keyword evidence="14" id="KW-0406">Ion transport</keyword>
<dbReference type="SFLD" id="SFLDG00002">
    <property type="entry name" value="C1.7:_P-type_atpase_like"/>
    <property type="match status" value="1"/>
</dbReference>
<dbReference type="SFLD" id="SFLDS00003">
    <property type="entry name" value="Haloacid_Dehalogenase"/>
    <property type="match status" value="1"/>
</dbReference>
<evidence type="ECO:0000256" key="11">
    <source>
        <dbReference type="ARBA" id="ARBA00022840"/>
    </source>
</evidence>
<keyword evidence="13 17" id="KW-1133">Transmembrane helix</keyword>
<keyword evidence="10" id="KW-0547">Nucleotide-binding</keyword>
<feature type="transmembrane region" description="Helical" evidence="17">
    <location>
        <begin position="58"/>
        <end position="76"/>
    </location>
</feature>
<dbReference type="STRING" id="146817.SAMN04488502_11025"/>
<dbReference type="PRINTS" id="PR00120">
    <property type="entry name" value="HATPASE"/>
</dbReference>
<evidence type="ECO:0000256" key="15">
    <source>
        <dbReference type="ARBA" id="ARBA00023136"/>
    </source>
</evidence>
<dbReference type="NCBIfam" id="TIGR01494">
    <property type="entry name" value="ATPase_P-type"/>
    <property type="match status" value="3"/>
</dbReference>
<dbReference type="GO" id="GO:0005886">
    <property type="term" value="C:plasma membrane"/>
    <property type="evidence" value="ECO:0007669"/>
    <property type="project" value="UniProtKB-SubCell"/>
</dbReference>
<dbReference type="InterPro" id="IPR050510">
    <property type="entry name" value="Cation_transp_ATPase_P-type"/>
</dbReference>
<dbReference type="GO" id="GO:0036376">
    <property type="term" value="P:sodium ion export across plasma membrane"/>
    <property type="evidence" value="ECO:0007669"/>
    <property type="project" value="TreeGrafter"/>
</dbReference>
<dbReference type="InterPro" id="IPR018303">
    <property type="entry name" value="ATPase_P-typ_P_site"/>
</dbReference>
<dbReference type="InterPro" id="IPR036412">
    <property type="entry name" value="HAD-like_sf"/>
</dbReference>
<feature type="transmembrane region" description="Helical" evidence="17">
    <location>
        <begin position="777"/>
        <end position="800"/>
    </location>
</feature>
<dbReference type="SUPFAM" id="SSF56784">
    <property type="entry name" value="HAD-like"/>
    <property type="match status" value="1"/>
</dbReference>
<evidence type="ECO:0000256" key="13">
    <source>
        <dbReference type="ARBA" id="ARBA00022989"/>
    </source>
</evidence>
<dbReference type="InterPro" id="IPR044492">
    <property type="entry name" value="P_typ_ATPase_HD_dom"/>
</dbReference>
<keyword evidence="15 17" id="KW-0472">Membrane</keyword>
<evidence type="ECO:0000256" key="3">
    <source>
        <dbReference type="ARBA" id="ARBA00012790"/>
    </source>
</evidence>
<reference evidence="19 20" key="1">
    <citation type="submission" date="2016-10" db="EMBL/GenBank/DDBJ databases">
        <authorList>
            <person name="de Groot N.N."/>
        </authorList>
    </citation>
    <scope>NUCLEOTIDE SEQUENCE [LARGE SCALE GENOMIC DNA]</scope>
    <source>
        <strain evidence="19 20">DSM 1736</strain>
    </source>
</reference>
<feature type="transmembrane region" description="Helical" evidence="17">
    <location>
        <begin position="849"/>
        <end position="868"/>
    </location>
</feature>
<dbReference type="GO" id="GO:0046872">
    <property type="term" value="F:metal ion binding"/>
    <property type="evidence" value="ECO:0007669"/>
    <property type="project" value="UniProtKB-KW"/>
</dbReference>
<comment type="subcellular location">
    <subcellularLocation>
        <location evidence="1">Cell membrane</location>
        <topology evidence="1">Multi-pass membrane protein</topology>
    </subcellularLocation>
</comment>
<dbReference type="Pfam" id="PF00122">
    <property type="entry name" value="E1-E2_ATPase"/>
    <property type="match status" value="1"/>
</dbReference>
<dbReference type="SUPFAM" id="SSF81665">
    <property type="entry name" value="Calcium ATPase, transmembrane domain M"/>
    <property type="match status" value="1"/>
</dbReference>
<organism evidence="19 20">
    <name type="scientific">Dendrosporobacter quercicolus</name>
    <dbReference type="NCBI Taxonomy" id="146817"/>
    <lineage>
        <taxon>Bacteria</taxon>
        <taxon>Bacillati</taxon>
        <taxon>Bacillota</taxon>
        <taxon>Negativicutes</taxon>
        <taxon>Selenomonadales</taxon>
        <taxon>Sporomusaceae</taxon>
        <taxon>Dendrosporobacter</taxon>
    </lineage>
</organism>
<dbReference type="SFLD" id="SFLDF00027">
    <property type="entry name" value="p-type_atpase"/>
    <property type="match status" value="1"/>
</dbReference>
<dbReference type="SMART" id="SM00831">
    <property type="entry name" value="Cation_ATPase_N"/>
    <property type="match status" value="1"/>
</dbReference>
<dbReference type="AlphaFoldDB" id="A0A1G9XTF3"/>
<evidence type="ECO:0000256" key="10">
    <source>
        <dbReference type="ARBA" id="ARBA00022741"/>
    </source>
</evidence>
<accession>A0A1G9XTF3</accession>
<dbReference type="Pfam" id="PF13246">
    <property type="entry name" value="Cation_ATPase"/>
    <property type="match status" value="1"/>
</dbReference>
<feature type="transmembrane region" description="Helical" evidence="17">
    <location>
        <begin position="703"/>
        <end position="728"/>
    </location>
</feature>
<evidence type="ECO:0000259" key="18">
    <source>
        <dbReference type="SMART" id="SM00831"/>
    </source>
</evidence>
<dbReference type="GO" id="GO:0006883">
    <property type="term" value="P:intracellular sodium ion homeostasis"/>
    <property type="evidence" value="ECO:0007669"/>
    <property type="project" value="TreeGrafter"/>
</dbReference>
<keyword evidence="11" id="KW-0067">ATP-binding</keyword>
<dbReference type="GO" id="GO:0005388">
    <property type="term" value="F:P-type calcium transporter activity"/>
    <property type="evidence" value="ECO:0007669"/>
    <property type="project" value="UniProtKB-EC"/>
</dbReference>
<evidence type="ECO:0000256" key="16">
    <source>
        <dbReference type="ARBA" id="ARBA00048694"/>
    </source>
</evidence>
<dbReference type="InterPro" id="IPR008250">
    <property type="entry name" value="ATPase_P-typ_transduc_dom_A_sf"/>
</dbReference>
<dbReference type="Gene3D" id="2.70.150.10">
    <property type="entry name" value="Calcium-transporting ATPase, cytoplasmic transduction domain A"/>
    <property type="match status" value="1"/>
</dbReference>
<dbReference type="InterPro" id="IPR006068">
    <property type="entry name" value="ATPase_P-typ_cation-transptr_C"/>
</dbReference>
<dbReference type="PANTHER" id="PTHR43294:SF21">
    <property type="entry name" value="CATION TRANSPORTING ATPASE"/>
    <property type="match status" value="1"/>
</dbReference>
<dbReference type="GO" id="GO:1990573">
    <property type="term" value="P:potassium ion import across plasma membrane"/>
    <property type="evidence" value="ECO:0007669"/>
    <property type="project" value="TreeGrafter"/>
</dbReference>
<dbReference type="Pfam" id="PF08282">
    <property type="entry name" value="Hydrolase_3"/>
    <property type="match status" value="1"/>
</dbReference>
<evidence type="ECO:0000313" key="19">
    <source>
        <dbReference type="EMBL" id="SDM99455.1"/>
    </source>
</evidence>
<evidence type="ECO:0000256" key="6">
    <source>
        <dbReference type="ARBA" id="ARBA00022553"/>
    </source>
</evidence>
<comment type="catalytic activity">
    <reaction evidence="16">
        <text>Ca(2+)(in) + ATP + H2O = Ca(2+)(out) + ADP + phosphate + H(+)</text>
        <dbReference type="Rhea" id="RHEA:18105"/>
        <dbReference type="ChEBI" id="CHEBI:15377"/>
        <dbReference type="ChEBI" id="CHEBI:15378"/>
        <dbReference type="ChEBI" id="CHEBI:29108"/>
        <dbReference type="ChEBI" id="CHEBI:30616"/>
        <dbReference type="ChEBI" id="CHEBI:43474"/>
        <dbReference type="ChEBI" id="CHEBI:456216"/>
        <dbReference type="EC" id="7.2.2.10"/>
    </reaction>
</comment>
<dbReference type="GO" id="GO:0016887">
    <property type="term" value="F:ATP hydrolysis activity"/>
    <property type="evidence" value="ECO:0007669"/>
    <property type="project" value="InterPro"/>
</dbReference>
<name>A0A1G9XTF3_9FIRM</name>
<keyword evidence="9" id="KW-0479">Metal-binding</keyword>
<dbReference type="SUPFAM" id="SSF81653">
    <property type="entry name" value="Calcium ATPase, transduction domain A"/>
    <property type="match status" value="1"/>
</dbReference>
<keyword evidence="12" id="KW-1278">Translocase</keyword>
<keyword evidence="8 17" id="KW-0812">Transmembrane</keyword>
<feature type="transmembrane region" description="Helical" evidence="17">
    <location>
        <begin position="246"/>
        <end position="266"/>
    </location>
</feature>
<dbReference type="InterPro" id="IPR023214">
    <property type="entry name" value="HAD_sf"/>
</dbReference>
<dbReference type="PROSITE" id="PS00154">
    <property type="entry name" value="ATPASE_E1_E2"/>
    <property type="match status" value="1"/>
</dbReference>
<keyword evidence="6" id="KW-0597">Phosphoprotein</keyword>
<dbReference type="PRINTS" id="PR00119">
    <property type="entry name" value="CATATPASE"/>
</dbReference>
<dbReference type="Gene3D" id="3.40.1110.10">
    <property type="entry name" value="Calcium-transporting ATPase, cytoplasmic domain N"/>
    <property type="match status" value="1"/>
</dbReference>
<evidence type="ECO:0000256" key="2">
    <source>
        <dbReference type="ARBA" id="ARBA00005675"/>
    </source>
</evidence>
<dbReference type="GO" id="GO:1902600">
    <property type="term" value="P:proton transmembrane transport"/>
    <property type="evidence" value="ECO:0007669"/>
    <property type="project" value="TreeGrafter"/>
</dbReference>
<keyword evidence="5" id="KW-1003">Cell membrane</keyword>
<dbReference type="InterPro" id="IPR059000">
    <property type="entry name" value="ATPase_P-type_domA"/>
</dbReference>
<dbReference type="FunFam" id="3.40.50.1000:FF:000028">
    <property type="entry name" value="Calcium-transporting P-type ATPase, putative"/>
    <property type="match status" value="1"/>
</dbReference>
<dbReference type="SUPFAM" id="SSF81660">
    <property type="entry name" value="Metal cation-transporting ATPase, ATP-binding domain N"/>
    <property type="match status" value="1"/>
</dbReference>
<dbReference type="GO" id="GO:0005391">
    <property type="term" value="F:P-type sodium:potassium-exchanging transporter activity"/>
    <property type="evidence" value="ECO:0007669"/>
    <property type="project" value="TreeGrafter"/>
</dbReference>
<dbReference type="FunFam" id="2.70.150.10:FF:000016">
    <property type="entry name" value="Calcium-transporting P-type ATPase putative"/>
    <property type="match status" value="1"/>
</dbReference>
<feature type="transmembrane region" description="Helical" evidence="17">
    <location>
        <begin position="880"/>
        <end position="899"/>
    </location>
</feature>
<keyword evidence="20" id="KW-1185">Reference proteome</keyword>
<dbReference type="InterPro" id="IPR023298">
    <property type="entry name" value="ATPase_P-typ_TM_dom_sf"/>
</dbReference>
<evidence type="ECO:0000256" key="5">
    <source>
        <dbReference type="ARBA" id="ARBA00022475"/>
    </source>
</evidence>
<evidence type="ECO:0000256" key="7">
    <source>
        <dbReference type="ARBA" id="ARBA00022568"/>
    </source>
</evidence>
<evidence type="ECO:0000256" key="9">
    <source>
        <dbReference type="ARBA" id="ARBA00022723"/>
    </source>
</evidence>
<dbReference type="FunFam" id="3.40.50.1000:FF:000001">
    <property type="entry name" value="Phospholipid-transporting ATPase IC"/>
    <property type="match status" value="1"/>
</dbReference>
<proteinExistence type="inferred from homology"/>
<evidence type="ECO:0000313" key="20">
    <source>
        <dbReference type="Proteomes" id="UP000214880"/>
    </source>
</evidence>
<dbReference type="Gene3D" id="1.20.1110.10">
    <property type="entry name" value="Calcium-transporting ATPase, transmembrane domain"/>
    <property type="match status" value="1"/>
</dbReference>
<gene>
    <name evidence="19" type="ORF">SAMN04488502_11025</name>
</gene>
<dbReference type="EMBL" id="FNHB01000010">
    <property type="protein sequence ID" value="SDM99455.1"/>
    <property type="molecule type" value="Genomic_DNA"/>
</dbReference>
<dbReference type="CDD" id="cd02089">
    <property type="entry name" value="P-type_ATPase_Ca_prok"/>
    <property type="match status" value="1"/>
</dbReference>
<feature type="transmembrane region" description="Helical" evidence="17">
    <location>
        <begin position="278"/>
        <end position="306"/>
    </location>
</feature>
<dbReference type="Proteomes" id="UP000214880">
    <property type="component" value="Unassembled WGS sequence"/>
</dbReference>
<dbReference type="InterPro" id="IPR004014">
    <property type="entry name" value="ATPase_P-typ_cation-transptr_N"/>
</dbReference>
<dbReference type="OrthoDB" id="9760802at2"/>
<keyword evidence="4" id="KW-0813">Transport</keyword>
<evidence type="ECO:0000256" key="1">
    <source>
        <dbReference type="ARBA" id="ARBA00004651"/>
    </source>
</evidence>
<dbReference type="GO" id="GO:0030007">
    <property type="term" value="P:intracellular potassium ion homeostasis"/>
    <property type="evidence" value="ECO:0007669"/>
    <property type="project" value="TreeGrafter"/>
</dbReference>
<dbReference type="RefSeq" id="WP_092074506.1">
    <property type="nucleotide sequence ID" value="NZ_FNHB01000010.1"/>
</dbReference>
<sequence>MRHDWFNLPPGQVVQELKSDQTAGLSTQQAAEQLNSHGYNELQEKARESLFSKLIGQFKDFLVLILIVASLVSAFLGEIVDSVAILVIVILNAVLGIVQESKAEKALAALKQMSAPNSKVIRDGKTISIPARDLVPGDLVLVEAGDRIPADLRILETFSLKVEEASLTGESVPVEKSSLPLNGDVALADRTNMAFMSTLVTYGRAKGIVVATAMQTEIGKIANLLQTGEKEITPLQRKLGEFSKTLGVACLGVCTLVFFLGIYNAFKAAGSISGPDVQLMLMTAISLAVAAIPEGLPAVVTIVLALGMQRMARKNSIVRKLHAVETLGSITVICSDKTGTLTQNQMTVTKAYANGKVYDLSGEGYDPSGEIRLNSHQAELGREQDLALLLQGIALCNDAKLTRHSDTNAWGIIGDPTEGALLTAAAKAGITQEGITLQFPRVKELPFDSGRKMMTTIHSFGQDYLAFTKGAPDILISRCTKIMAENQIRPLDAEMISQLQQINHDLAGQALRVLAVACRQYAQLPVSTDSEQLENDLVLIGLVGMIDPPRSEAREAVKVCVNAGIRPIMITGDHQDTAQAIALDLGIITDKNQSMTGKQLDQLSKPELSEAVKHTSVFARVSPENKVAIVEALKANNQIVAMTGDGINDAPALKKADIGVAMGITGTDVTKETADMVVTDDNFATIVSAVEEGRTIFANIRKFIAFLLSCNLSEVLVIFIAMLLGWPIPLLPIQLLWVNLVTDAFPALALGMEKKESDIMKLPPRDPSEPIVNKPSLFMIGLQSLAITVVVLGAFAYGYFSHNDDISTARTFAFITLVNSQLLCAYAARSAHFSVFKAGLFSNKYMNMAVAFSFLLMLIAIGPLEAIFKTQPLSVQDWLIIAGLSPLPFLVAEIGKLIYFKQK</sequence>
<dbReference type="Pfam" id="PF00689">
    <property type="entry name" value="Cation_ATPase_C"/>
    <property type="match status" value="1"/>
</dbReference>
<evidence type="ECO:0000256" key="14">
    <source>
        <dbReference type="ARBA" id="ARBA00023065"/>
    </source>
</evidence>
<dbReference type="InterPro" id="IPR001757">
    <property type="entry name" value="P_typ_ATPase"/>
</dbReference>
<evidence type="ECO:0000256" key="4">
    <source>
        <dbReference type="ARBA" id="ARBA00022448"/>
    </source>
</evidence>
<evidence type="ECO:0000256" key="17">
    <source>
        <dbReference type="SAM" id="Phobius"/>
    </source>
</evidence>
<keyword evidence="7" id="KW-0106">Calcium</keyword>
<dbReference type="InterPro" id="IPR023299">
    <property type="entry name" value="ATPase_P-typ_cyto_dom_N"/>
</dbReference>
<dbReference type="Pfam" id="PF00690">
    <property type="entry name" value="Cation_ATPase_N"/>
    <property type="match status" value="1"/>
</dbReference>
<feature type="domain" description="Cation-transporting P-type ATPase N-terminal" evidence="18">
    <location>
        <begin position="4"/>
        <end position="78"/>
    </location>
</feature>